<proteinExistence type="inferred from homology"/>
<keyword evidence="5" id="KW-1185">Reference proteome</keyword>
<organism evidence="4 5">
    <name type="scientific">Mucor lusitanicus CBS 277.49</name>
    <dbReference type="NCBI Taxonomy" id="747725"/>
    <lineage>
        <taxon>Eukaryota</taxon>
        <taxon>Fungi</taxon>
        <taxon>Fungi incertae sedis</taxon>
        <taxon>Mucoromycota</taxon>
        <taxon>Mucoromycotina</taxon>
        <taxon>Mucoromycetes</taxon>
        <taxon>Mucorales</taxon>
        <taxon>Mucorineae</taxon>
        <taxon>Mucoraceae</taxon>
        <taxon>Mucor</taxon>
    </lineage>
</organism>
<evidence type="ECO:0000313" key="5">
    <source>
        <dbReference type="Proteomes" id="UP000077051"/>
    </source>
</evidence>
<dbReference type="EMBL" id="AMYB01000004">
    <property type="protein sequence ID" value="OAD02769.1"/>
    <property type="molecule type" value="Genomic_DNA"/>
</dbReference>
<accession>A0A162R2Y0</accession>
<dbReference type="PROSITE" id="PS51375">
    <property type="entry name" value="PPR"/>
    <property type="match status" value="1"/>
</dbReference>
<evidence type="ECO:0000256" key="3">
    <source>
        <dbReference type="SAM" id="MobiDB-lite"/>
    </source>
</evidence>
<feature type="region of interest" description="Disordered" evidence="3">
    <location>
        <begin position="38"/>
        <end position="69"/>
    </location>
</feature>
<reference evidence="4 5" key="1">
    <citation type="submission" date="2015-06" db="EMBL/GenBank/DDBJ databases">
        <title>Expansion of signal transduction pathways in fungi by whole-genome duplication.</title>
        <authorList>
            <consortium name="DOE Joint Genome Institute"/>
            <person name="Corrochano L.M."/>
            <person name="Kuo A."/>
            <person name="Marcet-Houben M."/>
            <person name="Polaino S."/>
            <person name="Salamov A."/>
            <person name="Villalobos J.M."/>
            <person name="Alvarez M.I."/>
            <person name="Avalos J."/>
            <person name="Benito E.P."/>
            <person name="Benoit I."/>
            <person name="Burger G."/>
            <person name="Camino L.P."/>
            <person name="Canovas D."/>
            <person name="Cerda-Olmedo E."/>
            <person name="Cheng J.-F."/>
            <person name="Dominguez A."/>
            <person name="Elias M."/>
            <person name="Eslava A.P."/>
            <person name="Glaser F."/>
            <person name="Grimwood J."/>
            <person name="Gutierrez G."/>
            <person name="Heitman J."/>
            <person name="Henrissat B."/>
            <person name="Iturriaga E.A."/>
            <person name="Lang B.F."/>
            <person name="Lavin J.L."/>
            <person name="Lee S."/>
            <person name="Li W."/>
            <person name="Lindquist E."/>
            <person name="Lopez-Garcia S."/>
            <person name="Luque E.M."/>
            <person name="Marcos A.T."/>
            <person name="Martin J."/>
            <person name="Mccluskey K."/>
            <person name="Medina H.R."/>
            <person name="Miralles-Duran A."/>
            <person name="Miyazaki A."/>
            <person name="Munoz-Torres E."/>
            <person name="Oguiza J.A."/>
            <person name="Ohm R."/>
            <person name="Olmedo M."/>
            <person name="Orejas M."/>
            <person name="Ortiz-Castellanos L."/>
            <person name="Pisabarro A.G."/>
            <person name="Rodriguez-Romero J."/>
            <person name="Ruiz-Herrera J."/>
            <person name="Ruiz-Vazquez R."/>
            <person name="Sanz C."/>
            <person name="Schackwitz W."/>
            <person name="Schmutz J."/>
            <person name="Shahriari M."/>
            <person name="Shelest E."/>
            <person name="Silva-Franco F."/>
            <person name="Soanes D."/>
            <person name="Syed K."/>
            <person name="Tagua V.G."/>
            <person name="Talbot N.J."/>
            <person name="Thon M."/>
            <person name="De Vries R.P."/>
            <person name="Wiebenga A."/>
            <person name="Yadav J.S."/>
            <person name="Braun E.L."/>
            <person name="Baker S."/>
            <person name="Garre V."/>
            <person name="Horwitz B."/>
            <person name="Torres-Martinez S."/>
            <person name="Idnurm A."/>
            <person name="Herrera-Estrella A."/>
            <person name="Gabaldon T."/>
            <person name="Grigoriev I.V."/>
        </authorList>
    </citation>
    <scope>NUCLEOTIDE SEQUENCE [LARGE SCALE GENOMIC DNA]</scope>
    <source>
        <strain evidence="4 5">CBS 277.49</strain>
    </source>
</reference>
<dbReference type="NCBIfam" id="TIGR00756">
    <property type="entry name" value="PPR"/>
    <property type="match status" value="1"/>
</dbReference>
<dbReference type="Gene3D" id="1.25.40.10">
    <property type="entry name" value="Tetratricopeptide repeat domain"/>
    <property type="match status" value="3"/>
</dbReference>
<dbReference type="Pfam" id="PF13041">
    <property type="entry name" value="PPR_2"/>
    <property type="match status" value="1"/>
</dbReference>
<name>A0A162R2Y0_MUCCL</name>
<gene>
    <name evidence="4" type="ORF">MUCCIDRAFT_109607</name>
</gene>
<feature type="repeat" description="PPR" evidence="2">
    <location>
        <begin position="375"/>
        <end position="409"/>
    </location>
</feature>
<evidence type="ECO:0000256" key="1">
    <source>
        <dbReference type="ARBA" id="ARBA00007626"/>
    </source>
</evidence>
<dbReference type="PANTHER" id="PTHR46128:SF211">
    <property type="entry name" value="PENTACOTRIPEPTIDE-REPEAT REGION OF PRORP DOMAIN-CONTAINING PROTEIN"/>
    <property type="match status" value="1"/>
</dbReference>
<dbReference type="AlphaFoldDB" id="A0A162R2Y0"/>
<dbReference type="InterPro" id="IPR050872">
    <property type="entry name" value="PPR_P_subfamily"/>
</dbReference>
<dbReference type="STRING" id="747725.A0A162R2Y0"/>
<dbReference type="Proteomes" id="UP000077051">
    <property type="component" value="Unassembled WGS sequence"/>
</dbReference>
<dbReference type="PANTHER" id="PTHR46128">
    <property type="entry name" value="MITOCHONDRIAL GROUP I INTRON SPLICING FACTOR CCM1"/>
    <property type="match status" value="1"/>
</dbReference>
<comment type="caution">
    <text evidence="4">The sequence shown here is derived from an EMBL/GenBank/DDBJ whole genome shotgun (WGS) entry which is preliminary data.</text>
</comment>
<sequence length="639" mass="72458">MVFRSCLCSRKYQPLFILHKLKPSSYGPSKYPGILATHPRPATAATSSSSSTTRHFTTTSHQLNNNNNNNNKTPLLETHPELFSVLTKKYTAKQAKSYYRRLSKQPPEQLADLFGSIAKARGYDRDLVRVTVDAAAYWPPATIQRVLEIWSDRHWYLQLEILKCILLKKYVMNRDIVPIVNALPKKGGASTNMMPFYNAALSTCRDVKEYQHVRLIFDLIKECPQLTPDTATYNILLKMRLSSTEKGDHVSGLRMYQDMVDEGAQPNHATFNTFIKHAIQHKQWSTLEQWLDMMQQREISPTPVTLRILFRALCVNPNQPDLTRAFDRVSAVVPLSSKQEEFLNAGTSALLGQHKTSAAADLLQTTLGLSNAKVSTYAYNLLLRCLCQQGRIESAQHVLTSMITTDSIPEPDIVSFTTVIHGLIRHADRIDLNQINALYDKLEQQDLRSNNVLQSVILYGLVRSKDNNNLQKTRALFDSIISNKNRAQIPVQHGDCPLAEINTYNMMIDFYFLHYHKSQKTHQIPKQVFQLLNEAVEVKKLTPTLVTMNIMVRGLAVLNKDLVAAEKVVALLKSKGVAMDERTVWYLAKSAYRQGQISKARQLIDDFKLPITQSGLKELKSTLNKWDQKPSTTTTEVVS</sequence>
<evidence type="ECO:0008006" key="6">
    <source>
        <dbReference type="Google" id="ProtNLM"/>
    </source>
</evidence>
<protein>
    <recommendedName>
        <fullName evidence="6">Pentacotripeptide-repeat region of PRORP domain-containing protein</fullName>
    </recommendedName>
</protein>
<dbReference type="OrthoDB" id="185373at2759"/>
<dbReference type="InterPro" id="IPR002885">
    <property type="entry name" value="PPR_rpt"/>
</dbReference>
<evidence type="ECO:0000256" key="2">
    <source>
        <dbReference type="PROSITE-ProRule" id="PRU00708"/>
    </source>
</evidence>
<comment type="similarity">
    <text evidence="1">Belongs to the PPR family. P subfamily.</text>
</comment>
<dbReference type="Pfam" id="PF01535">
    <property type="entry name" value="PPR"/>
    <property type="match status" value="1"/>
</dbReference>
<dbReference type="VEuPathDB" id="FungiDB:MUCCIDRAFT_109607"/>
<evidence type="ECO:0000313" key="4">
    <source>
        <dbReference type="EMBL" id="OAD02769.1"/>
    </source>
</evidence>
<dbReference type="InterPro" id="IPR011990">
    <property type="entry name" value="TPR-like_helical_dom_sf"/>
</dbReference>